<name>A0ABT1QEB1_9NOCA</name>
<evidence type="ECO:0000313" key="2">
    <source>
        <dbReference type="Proteomes" id="UP001524501"/>
    </source>
</evidence>
<evidence type="ECO:0000313" key="1">
    <source>
        <dbReference type="EMBL" id="MCQ4119998.1"/>
    </source>
</evidence>
<accession>A0ABT1QEB1</accession>
<dbReference type="Proteomes" id="UP001524501">
    <property type="component" value="Unassembled WGS sequence"/>
</dbReference>
<dbReference type="RefSeq" id="WP_255968699.1">
    <property type="nucleotide sequence ID" value="NZ_JANFQF010000009.1"/>
</dbReference>
<proteinExistence type="predicted"/>
<protein>
    <submittedName>
        <fullName evidence="1">Uncharacterized protein</fullName>
    </submittedName>
</protein>
<gene>
    <name evidence="1" type="ORF">NOF53_12585</name>
</gene>
<organism evidence="1 2">
    <name type="scientific">Rhodococcus tibetensis</name>
    <dbReference type="NCBI Taxonomy" id="2965064"/>
    <lineage>
        <taxon>Bacteria</taxon>
        <taxon>Bacillati</taxon>
        <taxon>Actinomycetota</taxon>
        <taxon>Actinomycetes</taxon>
        <taxon>Mycobacteriales</taxon>
        <taxon>Nocardiaceae</taxon>
        <taxon>Rhodococcus</taxon>
    </lineage>
</organism>
<comment type="caution">
    <text evidence="1">The sequence shown here is derived from an EMBL/GenBank/DDBJ whole genome shotgun (WGS) entry which is preliminary data.</text>
</comment>
<keyword evidence="2" id="KW-1185">Reference proteome</keyword>
<sequence length="62" mass="6746">MLRTVLANPALLDPTPTEVIDRRTAGQISDDEIMQVLLDWDFTFGRVPVKGGVSANAYEPGS</sequence>
<reference evidence="1 2" key="1">
    <citation type="submission" date="2022-07" db="EMBL/GenBank/DDBJ databases">
        <title>Degradation activity of malathion, p-nitrophenol and potential low-temperature adaptation strategy of Rhodococcus sp. FXJ9.536.</title>
        <authorList>
            <person name="Huang J."/>
            <person name="Huang Y."/>
        </authorList>
    </citation>
    <scope>NUCLEOTIDE SEQUENCE [LARGE SCALE GENOMIC DNA]</scope>
    <source>
        <strain evidence="1 2">FXJ9.536</strain>
    </source>
</reference>
<dbReference type="EMBL" id="JANFQF010000009">
    <property type="protein sequence ID" value="MCQ4119998.1"/>
    <property type="molecule type" value="Genomic_DNA"/>
</dbReference>